<dbReference type="Gene3D" id="1.10.10.10">
    <property type="entry name" value="Winged helix-like DNA-binding domain superfamily/Winged helix DNA-binding domain"/>
    <property type="match status" value="1"/>
</dbReference>
<evidence type="ECO:0000259" key="13">
    <source>
        <dbReference type="Pfam" id="PF21180"/>
    </source>
</evidence>
<evidence type="ECO:0000256" key="5">
    <source>
        <dbReference type="ARBA" id="ARBA00022723"/>
    </source>
</evidence>
<accession>A0AAV9V7P4</accession>
<evidence type="ECO:0000259" key="12">
    <source>
        <dbReference type="Pfam" id="PF04406"/>
    </source>
</evidence>
<comment type="caution">
    <text evidence="14">The sequence shown here is derived from an EMBL/GenBank/DDBJ whole genome shotgun (WGS) entry which is preliminary data.</text>
</comment>
<dbReference type="PRINTS" id="PR01550">
    <property type="entry name" value="TOP6AFAMILY"/>
</dbReference>
<feature type="domain" description="Topoisomerase 6 subunit A/Spo11 TOPRIM" evidence="13">
    <location>
        <begin position="374"/>
        <end position="488"/>
    </location>
</feature>
<keyword evidence="9 10" id="KW-0413">Isomerase</keyword>
<feature type="compositionally biased region" description="Polar residues" evidence="11">
    <location>
        <begin position="556"/>
        <end position="565"/>
    </location>
</feature>
<dbReference type="Pfam" id="PF21180">
    <property type="entry name" value="TOP6A-Spo11_Toprim"/>
    <property type="match status" value="1"/>
</dbReference>
<dbReference type="Gene3D" id="3.40.1360.10">
    <property type="match status" value="2"/>
</dbReference>
<proteinExistence type="inferred from homology"/>
<keyword evidence="15" id="KW-1185">Reference proteome</keyword>
<dbReference type="CDD" id="cd00223">
    <property type="entry name" value="TOPRIM_TopoIIB_SPO"/>
    <property type="match status" value="1"/>
</dbReference>
<sequence>MDSDSEADADETFSVIDLYEDTHVQIFDEDDAVSEYFQWYEENIFSALPTNAETPSPSKLREPPILPAVMTPEIAYTTTAETPRTTIPQVPAKYTTAYQADETTWPAPPALTTQDIGELPHATISANATATEDLVQDTDLDLLSRLHKLLIESRTDEEATISWDGADNSSRPPAFVLGKIEEVFSALLDVIAAKRRLVVRLSVHERKKLYSRRDPGLSWSTFVYPPSCQRDIQRFAAFIKLLRLIAEAIETNQIYTKRDIYYKDISVFRSQQVVNSLVDDISAALGVPRRTLHIVSSKTAAFILRGDMLYLRSCLTHANYDACKTAAAKGLACGDLKLYKTDGSIINCCVEGEGILIPASSDIEKVDIADCESVLVIEKEAVFRTLAESGDWKRLPGRPILLCGKGYPDIATREFARILYHTKNARGCFLAFYSLVDYDPHGLDIYTMYRTGSLLFAPHMKLQREIMSVPTLQHLGVKFADISHYCFNPGERKEPCAQAPVAPQSQNINTTASNSDEQGISADGDHSNAELGKQADTGDGEIQSEPRSKKPRTARRQWQSSRQAATDSQGLLLLTAHDRAKATAMLQRGETECAADLRNMLVVGYKAEIEILGDQLVRYLEEKLARQQIGLAA</sequence>
<evidence type="ECO:0000256" key="11">
    <source>
        <dbReference type="SAM" id="MobiDB-lite"/>
    </source>
</evidence>
<dbReference type="InterPro" id="IPR013049">
    <property type="entry name" value="Spo11/TopoVI_A_N"/>
</dbReference>
<dbReference type="SUPFAM" id="SSF56726">
    <property type="entry name" value="DNA topoisomerase IV, alpha subunit"/>
    <property type="match status" value="1"/>
</dbReference>
<dbReference type="InterPro" id="IPR036388">
    <property type="entry name" value="WH-like_DNA-bd_sf"/>
</dbReference>
<protein>
    <recommendedName>
        <fullName evidence="4">DNA topoisomerase (ATP-hydrolyzing)</fullName>
        <ecNumber evidence="4">5.6.2.2</ecNumber>
    </recommendedName>
</protein>
<evidence type="ECO:0000256" key="10">
    <source>
        <dbReference type="PROSITE-ProRule" id="PRU01385"/>
    </source>
</evidence>
<feature type="active site" description="O-(5'-phospho-DNA)-tyrosine intermediate" evidence="10">
    <location>
        <position position="262"/>
    </location>
</feature>
<dbReference type="GO" id="GO:0000706">
    <property type="term" value="P:meiotic DNA double-strand break processing"/>
    <property type="evidence" value="ECO:0007669"/>
    <property type="project" value="TreeGrafter"/>
</dbReference>
<evidence type="ECO:0000256" key="8">
    <source>
        <dbReference type="ARBA" id="ARBA00023125"/>
    </source>
</evidence>
<dbReference type="GO" id="GO:0000228">
    <property type="term" value="C:nuclear chromosome"/>
    <property type="evidence" value="ECO:0007669"/>
    <property type="project" value="TreeGrafter"/>
</dbReference>
<dbReference type="GO" id="GO:0046872">
    <property type="term" value="F:metal ion binding"/>
    <property type="evidence" value="ECO:0007669"/>
    <property type="project" value="UniProtKB-KW"/>
</dbReference>
<dbReference type="PANTHER" id="PTHR10848">
    <property type="entry name" value="MEIOTIC RECOMBINATION PROTEIN SPO11"/>
    <property type="match status" value="1"/>
</dbReference>
<dbReference type="Proteomes" id="UP001375240">
    <property type="component" value="Unassembled WGS sequence"/>
</dbReference>
<dbReference type="GO" id="GO:0007131">
    <property type="term" value="P:reciprocal meiotic recombination"/>
    <property type="evidence" value="ECO:0007669"/>
    <property type="project" value="TreeGrafter"/>
</dbReference>
<evidence type="ECO:0000256" key="4">
    <source>
        <dbReference type="ARBA" id="ARBA00012895"/>
    </source>
</evidence>
<dbReference type="GO" id="GO:0003677">
    <property type="term" value="F:DNA binding"/>
    <property type="evidence" value="ECO:0007669"/>
    <property type="project" value="UniProtKB-UniRule"/>
</dbReference>
<evidence type="ECO:0000256" key="1">
    <source>
        <dbReference type="ARBA" id="ARBA00000185"/>
    </source>
</evidence>
<dbReference type="InterPro" id="IPR036078">
    <property type="entry name" value="Spo11/TopoVI_A_sf"/>
</dbReference>
<feature type="domain" description="Spo11/DNA topoisomerase VI subunit A N-terminal" evidence="12">
    <location>
        <begin position="233"/>
        <end position="294"/>
    </location>
</feature>
<evidence type="ECO:0000313" key="14">
    <source>
        <dbReference type="EMBL" id="KAK6354932.1"/>
    </source>
</evidence>
<reference evidence="14 15" key="1">
    <citation type="submission" date="2019-10" db="EMBL/GenBank/DDBJ databases">
        <authorList>
            <person name="Palmer J.M."/>
        </authorList>
    </citation>
    <scope>NUCLEOTIDE SEQUENCE [LARGE SCALE GENOMIC DNA]</scope>
    <source>
        <strain evidence="14 15">TWF696</strain>
    </source>
</reference>
<dbReference type="PANTHER" id="PTHR10848:SF0">
    <property type="entry name" value="MEIOTIC RECOMBINATION PROTEIN SPO11"/>
    <property type="match status" value="1"/>
</dbReference>
<evidence type="ECO:0000313" key="15">
    <source>
        <dbReference type="Proteomes" id="UP001375240"/>
    </source>
</evidence>
<organism evidence="14 15">
    <name type="scientific">Orbilia brochopaga</name>
    <dbReference type="NCBI Taxonomy" id="3140254"/>
    <lineage>
        <taxon>Eukaryota</taxon>
        <taxon>Fungi</taxon>
        <taxon>Dikarya</taxon>
        <taxon>Ascomycota</taxon>
        <taxon>Pezizomycotina</taxon>
        <taxon>Orbiliomycetes</taxon>
        <taxon>Orbiliales</taxon>
        <taxon>Orbiliaceae</taxon>
        <taxon>Orbilia</taxon>
    </lineage>
</organism>
<comment type="similarity">
    <text evidence="3 10">Belongs to the TOP6A family.</text>
</comment>
<name>A0AAV9V7P4_9PEZI</name>
<evidence type="ECO:0000256" key="7">
    <source>
        <dbReference type="ARBA" id="ARBA00023029"/>
    </source>
</evidence>
<feature type="region of interest" description="Disordered" evidence="11">
    <location>
        <begin position="494"/>
        <end position="565"/>
    </location>
</feature>
<dbReference type="InterPro" id="IPR002815">
    <property type="entry name" value="Spo11/TopoVI_A"/>
</dbReference>
<dbReference type="InterPro" id="IPR034136">
    <property type="entry name" value="TOPRIM_Topo6A/Spo11"/>
</dbReference>
<dbReference type="Pfam" id="PF04406">
    <property type="entry name" value="TP6A_N"/>
    <property type="match status" value="1"/>
</dbReference>
<keyword evidence="6" id="KW-0460">Magnesium</keyword>
<dbReference type="PROSITE" id="PS52041">
    <property type="entry name" value="TOPO_IIB"/>
    <property type="match status" value="1"/>
</dbReference>
<keyword evidence="8 10" id="KW-0238">DNA-binding</keyword>
<evidence type="ECO:0000256" key="3">
    <source>
        <dbReference type="ARBA" id="ARBA00006559"/>
    </source>
</evidence>
<keyword evidence="7 10" id="KW-0799">Topoisomerase</keyword>
<comment type="cofactor">
    <cofactor evidence="2">
        <name>Mg(2+)</name>
        <dbReference type="ChEBI" id="CHEBI:18420"/>
    </cofactor>
</comment>
<dbReference type="GO" id="GO:0003918">
    <property type="term" value="F:DNA topoisomerase type II (double strand cut, ATP-hydrolyzing) activity"/>
    <property type="evidence" value="ECO:0007669"/>
    <property type="project" value="UniProtKB-UniRule"/>
</dbReference>
<comment type="catalytic activity">
    <reaction evidence="1 10">
        <text>ATP-dependent breakage, passage and rejoining of double-stranded DNA.</text>
        <dbReference type="EC" id="5.6.2.2"/>
    </reaction>
</comment>
<dbReference type="AlphaFoldDB" id="A0AAV9V7P4"/>
<evidence type="ECO:0000256" key="6">
    <source>
        <dbReference type="ARBA" id="ARBA00022842"/>
    </source>
</evidence>
<evidence type="ECO:0000256" key="2">
    <source>
        <dbReference type="ARBA" id="ARBA00001946"/>
    </source>
</evidence>
<dbReference type="EMBL" id="JAVHNQ010000002">
    <property type="protein sequence ID" value="KAK6354932.1"/>
    <property type="molecule type" value="Genomic_DNA"/>
</dbReference>
<gene>
    <name evidence="14" type="ORF">TWF696_004060</name>
</gene>
<dbReference type="GO" id="GO:0005524">
    <property type="term" value="F:ATP binding"/>
    <property type="evidence" value="ECO:0007669"/>
    <property type="project" value="InterPro"/>
</dbReference>
<keyword evidence="5" id="KW-0479">Metal-binding</keyword>
<feature type="compositionally biased region" description="Polar residues" evidence="11">
    <location>
        <begin position="503"/>
        <end position="518"/>
    </location>
</feature>
<dbReference type="EC" id="5.6.2.2" evidence="4"/>
<dbReference type="GO" id="GO:0042138">
    <property type="term" value="P:meiotic DNA double-strand break formation"/>
    <property type="evidence" value="ECO:0007669"/>
    <property type="project" value="TreeGrafter"/>
</dbReference>
<evidence type="ECO:0000256" key="9">
    <source>
        <dbReference type="ARBA" id="ARBA00023235"/>
    </source>
</evidence>